<dbReference type="Proteomes" id="UP000515855">
    <property type="component" value="Segment"/>
</dbReference>
<accession>A0A7G7WWK5</accession>
<dbReference type="EMBL" id="MT778837">
    <property type="protein sequence ID" value="QNH71599.1"/>
    <property type="molecule type" value="Genomic_DNA"/>
</dbReference>
<protein>
    <submittedName>
        <fullName evidence="1">Uncharacterized protein</fullName>
    </submittedName>
</protein>
<organism evidence="1 2">
    <name type="scientific">Rhizobium phage AF3</name>
    <dbReference type="NCBI Taxonomy" id="2763529"/>
    <lineage>
        <taxon>Viruses</taxon>
        <taxon>Duplodnaviria</taxon>
        <taxon>Heunggongvirae</taxon>
        <taxon>Uroviricota</taxon>
        <taxon>Caudoviricetes</taxon>
        <taxon>Pootjesviridae</taxon>
        <taxon>Innesvirus</taxon>
        <taxon>Innesvirus AF3</taxon>
    </lineage>
</organism>
<evidence type="ECO:0000313" key="2">
    <source>
        <dbReference type="Proteomes" id="UP000515855"/>
    </source>
</evidence>
<keyword evidence="2" id="KW-1185">Reference proteome</keyword>
<gene>
    <name evidence="1" type="ORF">AF3_106</name>
</gene>
<name>A0A7G7WWK5_9CAUD</name>
<evidence type="ECO:0000313" key="1">
    <source>
        <dbReference type="EMBL" id="QNH71599.1"/>
    </source>
</evidence>
<proteinExistence type="predicted"/>
<sequence>MTSEQVAMQKCVDEINKVFGPRLDNGEDPGDICFAINTYVGMKYRFAFKNATVEGKKITLHLD</sequence>
<reference evidence="1 2" key="1">
    <citation type="submission" date="2020-07" db="EMBL/GenBank/DDBJ databases">
        <title>Complete genome sequence of Rhizobium leguminosarum bacteriophage vB_RlegM_AF3.</title>
        <authorList>
            <person name="Gunathilake D."/>
            <person name="Mackenzie K.D."/>
            <person name="Yost C.K."/>
            <person name="Hynes M.F."/>
        </authorList>
    </citation>
    <scope>NUCLEOTIDE SEQUENCE [LARGE SCALE GENOMIC DNA]</scope>
</reference>